<evidence type="ECO:0000313" key="3">
    <source>
        <dbReference type="EMBL" id="SPC06548.1"/>
    </source>
</evidence>
<sequence length="163" mass="17976">MTNEQMEEFLAIGEQFGHSRTHLLARGSQASTVTVTDIEQLRALVRPRNPQQLQDREADISQRSAGRARTLAEHIESYLYGQGELSSSQVKAANGGLPVNVRLVSEGTSTMPHGETVIGPSADPTVWNCGTLNFYSDSVLTVKNTYFTLNVQNLVMQYVDPKH</sequence>
<dbReference type="EMBL" id="OGUS01000064">
    <property type="protein sequence ID" value="SPC06548.1"/>
    <property type="molecule type" value="Genomic_DNA"/>
</dbReference>
<accession>A0A375G322</accession>
<evidence type="ECO:0000313" key="6">
    <source>
        <dbReference type="Proteomes" id="UP000325743"/>
    </source>
</evidence>
<dbReference type="EMBL" id="OGUS01000115">
    <property type="protein sequence ID" value="SPC12468.1"/>
    <property type="molecule type" value="Genomic_DNA"/>
</dbReference>
<evidence type="ECO:0000313" key="5">
    <source>
        <dbReference type="Proteomes" id="UP000256862"/>
    </source>
</evidence>
<reference evidence="2 7" key="4">
    <citation type="submission" date="2021-02" db="EMBL/GenBank/DDBJ databases">
        <title>Complete Genome Sequence of Cupriavidus oxalaticus Strain Ox1, a Soil Oxalate-Degrading Species.</title>
        <authorList>
            <person name="Palmieri F."/>
            <person name="Udriet P."/>
            <person name="Deuasquier M."/>
            <person name="Beaudoing E."/>
            <person name="Johnson S.L."/>
            <person name="Davenport K.W."/>
            <person name="Chain P.S."/>
            <person name="Bindschedler S."/>
            <person name="Junier P."/>
        </authorList>
    </citation>
    <scope>NUCLEOTIDE SEQUENCE [LARGE SCALE GENOMIC DNA]</scope>
    <source>
        <strain evidence="2 7">Ox1</strain>
    </source>
</reference>
<reference evidence="5" key="1">
    <citation type="submission" date="2018-01" db="EMBL/GenBank/DDBJ databases">
        <authorList>
            <person name="Gaut B.S."/>
            <person name="Morton B.R."/>
            <person name="Clegg M.T."/>
            <person name="Duvall M.R."/>
        </authorList>
    </citation>
    <scope>NUCLEOTIDE SEQUENCE [LARGE SCALE GENOMIC DNA]</scope>
</reference>
<reference evidence="4" key="2">
    <citation type="submission" date="2018-01" db="EMBL/GenBank/DDBJ databases">
        <authorList>
            <person name="Clerissi C."/>
        </authorList>
    </citation>
    <scope>NUCLEOTIDE SEQUENCE</scope>
    <source>
        <strain evidence="4">Cupriavidus oxalaticus LMG 2235</strain>
    </source>
</reference>
<dbReference type="Proteomes" id="UP000325743">
    <property type="component" value="Chromosome 2"/>
</dbReference>
<evidence type="ECO:0000313" key="7">
    <source>
        <dbReference type="Proteomes" id="UP000623307"/>
    </source>
</evidence>
<keyword evidence="7" id="KW-1185">Reference proteome</keyword>
<reference evidence="1 6" key="3">
    <citation type="submission" date="2018-09" db="EMBL/GenBank/DDBJ databases">
        <title>Complete genome sequence of Cupriavidus oxalaticus T2, a bacterium capable of phenol tolerance and degradation.</title>
        <authorList>
            <person name="Yan J."/>
        </authorList>
    </citation>
    <scope>NUCLEOTIDE SEQUENCE [LARGE SCALE GENOMIC DNA]</scope>
    <source>
        <strain evidence="1 6">T2</strain>
    </source>
</reference>
<evidence type="ECO:0000313" key="1">
    <source>
        <dbReference type="EMBL" id="QEZ46602.1"/>
    </source>
</evidence>
<dbReference type="EMBL" id="CP069812">
    <property type="protein sequence ID" value="QRQ95847.1"/>
    <property type="molecule type" value="Genomic_DNA"/>
</dbReference>
<dbReference type="Proteomes" id="UP000256862">
    <property type="component" value="Chromosome CO2235"/>
</dbReference>
<protein>
    <submittedName>
        <fullName evidence="4">Uncharacterized protein</fullName>
    </submittedName>
</protein>
<dbReference type="RefSeq" id="WP_063238844.1">
    <property type="nucleotide sequence ID" value="NZ_CP032519.1"/>
</dbReference>
<evidence type="ECO:0000313" key="4">
    <source>
        <dbReference type="EMBL" id="SPC12468.1"/>
    </source>
</evidence>
<name>A0A375G322_9BURK</name>
<dbReference type="AlphaFoldDB" id="A0A375G322"/>
<organism evidence="4">
    <name type="scientific">Cupriavidus oxalaticus</name>
    <dbReference type="NCBI Taxonomy" id="96344"/>
    <lineage>
        <taxon>Bacteria</taxon>
        <taxon>Pseudomonadati</taxon>
        <taxon>Pseudomonadota</taxon>
        <taxon>Betaproteobacteria</taxon>
        <taxon>Burkholderiales</taxon>
        <taxon>Burkholderiaceae</taxon>
        <taxon>Cupriavidus</taxon>
    </lineage>
</organism>
<dbReference type="GeneID" id="303492005"/>
<dbReference type="EMBL" id="CP032519">
    <property type="protein sequence ID" value="QEZ46602.1"/>
    <property type="molecule type" value="Genomic_DNA"/>
</dbReference>
<evidence type="ECO:0000313" key="2">
    <source>
        <dbReference type="EMBL" id="QRQ95847.1"/>
    </source>
</evidence>
<proteinExistence type="predicted"/>
<dbReference type="Proteomes" id="UP000623307">
    <property type="component" value="Chromosome 2"/>
</dbReference>
<gene>
    <name evidence="4" type="ORF">CO2235_150123</name>
    <name evidence="3" type="ORF">CO2235_U590124</name>
    <name evidence="1" type="ORF">D2917_20500</name>
    <name evidence="2" type="ORF">JTE92_20850</name>
</gene>